<dbReference type="RefSeq" id="WP_014315012.1">
    <property type="nucleotide sequence ID" value="NZ_JAGSND010000031.1"/>
</dbReference>
<dbReference type="AlphaFoldDB" id="A0A8J7W7S7"/>
<dbReference type="Proteomes" id="UP000675664">
    <property type="component" value="Unassembled WGS sequence"/>
</dbReference>
<feature type="region of interest" description="Disordered" evidence="1">
    <location>
        <begin position="48"/>
        <end position="187"/>
    </location>
</feature>
<protein>
    <submittedName>
        <fullName evidence="2">Uncharacterized protein</fullName>
    </submittedName>
</protein>
<name>A0A8J7W7S7_9FIRM</name>
<evidence type="ECO:0000313" key="2">
    <source>
        <dbReference type="EMBL" id="MBR0600511.1"/>
    </source>
</evidence>
<organism evidence="2 3">
    <name type="scientific">Sinanaerobacter chloroacetimidivorans</name>
    <dbReference type="NCBI Taxonomy" id="2818044"/>
    <lineage>
        <taxon>Bacteria</taxon>
        <taxon>Bacillati</taxon>
        <taxon>Bacillota</taxon>
        <taxon>Clostridia</taxon>
        <taxon>Peptostreptococcales</taxon>
        <taxon>Anaerovoracaceae</taxon>
        <taxon>Sinanaerobacter</taxon>
    </lineage>
</organism>
<reference evidence="2" key="2">
    <citation type="submission" date="2021-04" db="EMBL/GenBank/DDBJ databases">
        <authorList>
            <person name="Liu J."/>
        </authorList>
    </citation>
    <scope>NUCLEOTIDE SEQUENCE</scope>
    <source>
        <strain evidence="2">BAD-6</strain>
    </source>
</reference>
<evidence type="ECO:0000256" key="1">
    <source>
        <dbReference type="SAM" id="MobiDB-lite"/>
    </source>
</evidence>
<proteinExistence type="predicted"/>
<gene>
    <name evidence="2" type="ORF">KCX82_21815</name>
</gene>
<dbReference type="Pfam" id="PF20187">
    <property type="entry name" value="DUF6550"/>
    <property type="match status" value="1"/>
</dbReference>
<feature type="compositionally biased region" description="Low complexity" evidence="1">
    <location>
        <begin position="53"/>
        <end position="69"/>
    </location>
</feature>
<evidence type="ECO:0000313" key="3">
    <source>
        <dbReference type="Proteomes" id="UP000675664"/>
    </source>
</evidence>
<sequence length="187" mass="19442">MKLTDKTKKRLTLTGLGVVCVVLVIAISSQFKTEKPVDVPIQPSPTMSGVVNPSAEPPTSAAAPTTKPEVSVSPIDPTATPVVTAGTDTADSSGKDQSLQAEPTKPAAPTEKPTPKPETSTKDTSKAPEYKPEDTVKTEPKEPSGGEKKDGKIYVPGFGWIDDEGGAVDQKTVGGEGDINKQVGDMD</sequence>
<keyword evidence="3" id="KW-1185">Reference proteome</keyword>
<comment type="caution">
    <text evidence="2">The sequence shown here is derived from an EMBL/GenBank/DDBJ whole genome shotgun (WGS) entry which is preliminary data.</text>
</comment>
<reference evidence="2" key="1">
    <citation type="submission" date="2021-04" db="EMBL/GenBank/DDBJ databases">
        <title>Sinoanaerobacter chloroacetimidivorans sp. nov., an obligate anaerobic bacterium isolated from anaerobic sludge.</title>
        <authorList>
            <person name="Bao Y."/>
        </authorList>
    </citation>
    <scope>NUCLEOTIDE SEQUENCE</scope>
    <source>
        <strain evidence="2">BAD-6</strain>
    </source>
</reference>
<feature type="compositionally biased region" description="Polar residues" evidence="1">
    <location>
        <begin position="86"/>
        <end position="100"/>
    </location>
</feature>
<dbReference type="InterPro" id="IPR046680">
    <property type="entry name" value="DUF6550"/>
</dbReference>
<accession>A0A8J7W7S7</accession>
<dbReference type="EMBL" id="JAGSND010000031">
    <property type="protein sequence ID" value="MBR0600511.1"/>
    <property type="molecule type" value="Genomic_DNA"/>
</dbReference>
<feature type="compositionally biased region" description="Low complexity" evidence="1">
    <location>
        <begin position="101"/>
        <end position="111"/>
    </location>
</feature>
<feature type="compositionally biased region" description="Basic and acidic residues" evidence="1">
    <location>
        <begin position="113"/>
        <end position="152"/>
    </location>
</feature>